<reference evidence="8 9" key="1">
    <citation type="journal article" date="2017" name="Antonie Van Leeuwenhoek">
        <title>Phylogenomic resolution of the bacterial genus Pantoea and its relationship with Erwinia and Tatumella.</title>
        <authorList>
            <person name="Palmer M."/>
            <person name="Steenkamp E.T."/>
            <person name="Coetzee M.P."/>
            <person name="Chan W.Y."/>
            <person name="van Zyl E."/>
            <person name="De Maayer P."/>
            <person name="Coutinho T.A."/>
            <person name="Blom J."/>
            <person name="Smits T.H."/>
            <person name="Duffy B."/>
            <person name="Venter S.N."/>
        </authorList>
    </citation>
    <scope>NUCLEOTIDE SEQUENCE [LARGE SCALE GENOMIC DNA]</scope>
    <source>
        <strain evidence="8 9">LMG 26277</strain>
    </source>
</reference>
<feature type="transmembrane region" description="Helical" evidence="6">
    <location>
        <begin position="72"/>
        <end position="90"/>
    </location>
</feature>
<dbReference type="STRING" id="1076551.HA48_20300"/>
<comment type="caution">
    <text evidence="8">The sequence shown here is derived from an EMBL/GenBank/DDBJ whole genome shotgun (WGS) entry which is preliminary data.</text>
</comment>
<keyword evidence="2" id="KW-0813">Transport</keyword>
<accession>A0A1X1CWE2</accession>
<evidence type="ECO:0000256" key="1">
    <source>
        <dbReference type="ARBA" id="ARBA00004141"/>
    </source>
</evidence>
<dbReference type="EMBL" id="MLFS01000087">
    <property type="protein sequence ID" value="ORM68677.1"/>
    <property type="molecule type" value="Genomic_DNA"/>
</dbReference>
<dbReference type="InterPro" id="IPR020846">
    <property type="entry name" value="MFS_dom"/>
</dbReference>
<evidence type="ECO:0000256" key="4">
    <source>
        <dbReference type="ARBA" id="ARBA00022989"/>
    </source>
</evidence>
<feature type="transmembrane region" description="Helical" evidence="6">
    <location>
        <begin position="193"/>
        <end position="213"/>
    </location>
</feature>
<dbReference type="OrthoDB" id="9812221at2"/>
<dbReference type="PANTHER" id="PTHR42718:SF9">
    <property type="entry name" value="MAJOR FACILITATOR SUPERFAMILY MULTIDRUG TRANSPORTER MFSC"/>
    <property type="match status" value="1"/>
</dbReference>
<keyword evidence="4 6" id="KW-1133">Transmembrane helix</keyword>
<feature type="transmembrane region" description="Helical" evidence="6">
    <location>
        <begin position="159"/>
        <end position="181"/>
    </location>
</feature>
<feature type="transmembrane region" description="Helical" evidence="6">
    <location>
        <begin position="7"/>
        <end position="30"/>
    </location>
</feature>
<proteinExistence type="predicted"/>
<comment type="subcellular location">
    <subcellularLocation>
        <location evidence="1">Membrane</location>
        <topology evidence="1">Multi-pass membrane protein</topology>
    </subcellularLocation>
</comment>
<dbReference type="PANTHER" id="PTHR42718">
    <property type="entry name" value="MAJOR FACILITATOR SUPERFAMILY MULTIDRUG TRANSPORTER MFSC"/>
    <property type="match status" value="1"/>
</dbReference>
<evidence type="ECO:0000313" key="8">
    <source>
        <dbReference type="EMBL" id="ORM68677.1"/>
    </source>
</evidence>
<dbReference type="InterPro" id="IPR036259">
    <property type="entry name" value="MFS_trans_sf"/>
</dbReference>
<keyword evidence="5 6" id="KW-0472">Membrane</keyword>
<evidence type="ECO:0000313" key="9">
    <source>
        <dbReference type="Proteomes" id="UP000193104"/>
    </source>
</evidence>
<dbReference type="InterPro" id="IPR011701">
    <property type="entry name" value="MFS"/>
</dbReference>
<feature type="transmembrane region" description="Helical" evidence="6">
    <location>
        <begin position="420"/>
        <end position="439"/>
    </location>
</feature>
<dbReference type="Pfam" id="PF07690">
    <property type="entry name" value="MFS_1"/>
    <property type="match status" value="1"/>
</dbReference>
<feature type="transmembrane region" description="Helical" evidence="6">
    <location>
        <begin position="42"/>
        <end position="65"/>
    </location>
</feature>
<feature type="transmembrane region" description="Helical" evidence="6">
    <location>
        <begin position="295"/>
        <end position="312"/>
    </location>
</feature>
<dbReference type="GO" id="GO:0022857">
    <property type="term" value="F:transmembrane transporter activity"/>
    <property type="evidence" value="ECO:0007669"/>
    <property type="project" value="InterPro"/>
</dbReference>
<feature type="transmembrane region" description="Helical" evidence="6">
    <location>
        <begin position="263"/>
        <end position="283"/>
    </location>
</feature>
<sequence>MTYRYRVATVFLAGFFIDCINIFMSAIALPDISRQLQVSESSVAWVANSYILGLTLIIPLSAWIASHWGARLTMMVSMVVFSAGALFTGLSSEFSGLITFRFIQGIGGGLLIPVGQALTFGLFGKDERARISTLVMAVALIAPAISPAAGGAIVDHLSWRWVFLCNIPFSLVTAGLAMCWIKSEKTRAQRPDIAGLLLVSLALTALLLGMSLYASAASALLPLSLLAIGLLFAVLYVRHYRRKATPILDLSVLGNPRMRFSVLVYYAVPGIFTGVNLLNIFFLQQVLGWGASETGMLMMLYAGGSFCAMTLCGRLYNRVGAARLFLLGLCCHAAGIAMLALVSAQLSLPLLTLAYLLMGIGGGIGANTAQTTAMIDFEGEQLARASTIWNLNRQMSFSVGAALFTLLFNLLQQHTTSTAAYHRAFLIAAVLGVLPLLQLMSLKTPSESLCDQKER</sequence>
<dbReference type="PROSITE" id="PS50850">
    <property type="entry name" value="MFS"/>
    <property type="match status" value="1"/>
</dbReference>
<dbReference type="Proteomes" id="UP000193104">
    <property type="component" value="Unassembled WGS sequence"/>
</dbReference>
<feature type="domain" description="Major facilitator superfamily (MFS) profile" evidence="7">
    <location>
        <begin position="7"/>
        <end position="447"/>
    </location>
</feature>
<evidence type="ECO:0000256" key="3">
    <source>
        <dbReference type="ARBA" id="ARBA00022692"/>
    </source>
</evidence>
<feature type="transmembrane region" description="Helical" evidence="6">
    <location>
        <begin position="131"/>
        <end position="153"/>
    </location>
</feature>
<protein>
    <submittedName>
        <fullName evidence="8">MFS transporter</fullName>
    </submittedName>
</protein>
<keyword evidence="9" id="KW-1185">Reference proteome</keyword>
<feature type="transmembrane region" description="Helical" evidence="6">
    <location>
        <begin position="102"/>
        <end position="124"/>
    </location>
</feature>
<evidence type="ECO:0000256" key="5">
    <source>
        <dbReference type="ARBA" id="ARBA00023136"/>
    </source>
</evidence>
<evidence type="ECO:0000256" key="2">
    <source>
        <dbReference type="ARBA" id="ARBA00022448"/>
    </source>
</evidence>
<feature type="transmembrane region" description="Helical" evidence="6">
    <location>
        <begin position="395"/>
        <end position="414"/>
    </location>
</feature>
<dbReference type="Gene3D" id="1.20.1250.20">
    <property type="entry name" value="MFS general substrate transporter like domains"/>
    <property type="match status" value="2"/>
</dbReference>
<dbReference type="RefSeq" id="WP_128602988.1">
    <property type="nucleotide sequence ID" value="NZ_MLFS01000087.1"/>
</dbReference>
<dbReference type="AlphaFoldDB" id="A0A1X1CWE2"/>
<evidence type="ECO:0000259" key="7">
    <source>
        <dbReference type="PROSITE" id="PS50850"/>
    </source>
</evidence>
<gene>
    <name evidence="8" type="ORF">HA48_20300</name>
</gene>
<evidence type="ECO:0000256" key="6">
    <source>
        <dbReference type="SAM" id="Phobius"/>
    </source>
</evidence>
<dbReference type="SUPFAM" id="SSF103473">
    <property type="entry name" value="MFS general substrate transporter"/>
    <property type="match status" value="1"/>
</dbReference>
<keyword evidence="3 6" id="KW-0812">Transmembrane</keyword>
<name>A0A1X1CWE2_9GAMM</name>
<feature type="transmembrane region" description="Helical" evidence="6">
    <location>
        <begin position="219"/>
        <end position="237"/>
    </location>
</feature>
<dbReference type="GO" id="GO:0016020">
    <property type="term" value="C:membrane"/>
    <property type="evidence" value="ECO:0007669"/>
    <property type="project" value="UniProtKB-SubCell"/>
</dbReference>
<organism evidence="8 9">
    <name type="scientific">Pantoea wallisii</name>
    <dbReference type="NCBI Taxonomy" id="1076551"/>
    <lineage>
        <taxon>Bacteria</taxon>
        <taxon>Pseudomonadati</taxon>
        <taxon>Pseudomonadota</taxon>
        <taxon>Gammaproteobacteria</taxon>
        <taxon>Enterobacterales</taxon>
        <taxon>Erwiniaceae</taxon>
        <taxon>Pantoea</taxon>
    </lineage>
</organism>
<feature type="transmembrane region" description="Helical" evidence="6">
    <location>
        <begin position="324"/>
        <end position="346"/>
    </location>
</feature>